<name>A0A4Y2LPA7_ARAVE</name>
<comment type="caution">
    <text evidence="1">The sequence shown here is derived from an EMBL/GenBank/DDBJ whole genome shotgun (WGS) entry which is preliminary data.</text>
</comment>
<organism evidence="1 2">
    <name type="scientific">Araneus ventricosus</name>
    <name type="common">Orbweaver spider</name>
    <name type="synonym">Epeira ventricosa</name>
    <dbReference type="NCBI Taxonomy" id="182803"/>
    <lineage>
        <taxon>Eukaryota</taxon>
        <taxon>Metazoa</taxon>
        <taxon>Ecdysozoa</taxon>
        <taxon>Arthropoda</taxon>
        <taxon>Chelicerata</taxon>
        <taxon>Arachnida</taxon>
        <taxon>Araneae</taxon>
        <taxon>Araneomorphae</taxon>
        <taxon>Entelegynae</taxon>
        <taxon>Araneoidea</taxon>
        <taxon>Araneidae</taxon>
        <taxon>Araneus</taxon>
    </lineage>
</organism>
<dbReference type="EMBL" id="BGPR01119249">
    <property type="protein sequence ID" value="GBN15197.1"/>
    <property type="molecule type" value="Genomic_DNA"/>
</dbReference>
<reference evidence="1 2" key="1">
    <citation type="journal article" date="2019" name="Sci. Rep.">
        <title>Orb-weaving spider Araneus ventricosus genome elucidates the spidroin gene catalogue.</title>
        <authorList>
            <person name="Kono N."/>
            <person name="Nakamura H."/>
            <person name="Ohtoshi R."/>
            <person name="Moran D.A.P."/>
            <person name="Shinohara A."/>
            <person name="Yoshida Y."/>
            <person name="Fujiwara M."/>
            <person name="Mori M."/>
            <person name="Tomita M."/>
            <person name="Arakawa K."/>
        </authorList>
    </citation>
    <scope>NUCLEOTIDE SEQUENCE [LARGE SCALE GENOMIC DNA]</scope>
</reference>
<accession>A0A4Y2LPA7</accession>
<gene>
    <name evidence="1" type="ORF">AVEN_139582_1</name>
</gene>
<proteinExistence type="predicted"/>
<keyword evidence="2" id="KW-1185">Reference proteome</keyword>
<protein>
    <submittedName>
        <fullName evidence="1">Uncharacterized protein</fullName>
    </submittedName>
</protein>
<evidence type="ECO:0000313" key="2">
    <source>
        <dbReference type="Proteomes" id="UP000499080"/>
    </source>
</evidence>
<dbReference type="AlphaFoldDB" id="A0A4Y2LPA7"/>
<evidence type="ECO:0000313" key="1">
    <source>
        <dbReference type="EMBL" id="GBN15197.1"/>
    </source>
</evidence>
<dbReference type="Proteomes" id="UP000499080">
    <property type="component" value="Unassembled WGS sequence"/>
</dbReference>
<sequence>MSRSLCTFVALNNASIMENEKNCLIIERPSSKEFHSRRKRLIAQLSDCRIKRTDNANTENENHLCPNGPKKVSIMFRYPSSSYRRYLFQRIITMGY</sequence>